<evidence type="ECO:0000259" key="1">
    <source>
        <dbReference type="Pfam" id="PF13577"/>
    </source>
</evidence>
<reference evidence="3" key="1">
    <citation type="journal article" date="2019" name="Int. J. Syst. Evol. Microbiol.">
        <title>The Global Catalogue of Microorganisms (GCM) 10K type strain sequencing project: providing services to taxonomists for standard genome sequencing and annotation.</title>
        <authorList>
            <consortium name="The Broad Institute Genomics Platform"/>
            <consortium name="The Broad Institute Genome Sequencing Center for Infectious Disease"/>
            <person name="Wu L."/>
            <person name="Ma J."/>
        </authorList>
    </citation>
    <scope>NUCLEOTIDE SEQUENCE [LARGE SCALE GENOMIC DNA]</scope>
    <source>
        <strain evidence="3">KCTC 42739</strain>
    </source>
</reference>
<dbReference type="Gene3D" id="3.10.450.50">
    <property type="match status" value="1"/>
</dbReference>
<dbReference type="InterPro" id="IPR037401">
    <property type="entry name" value="SnoaL-like"/>
</dbReference>
<dbReference type="Proteomes" id="UP001595713">
    <property type="component" value="Unassembled WGS sequence"/>
</dbReference>
<accession>A0ABV7SW26</accession>
<protein>
    <submittedName>
        <fullName evidence="2">Nuclear transport factor 2 family protein</fullName>
    </submittedName>
</protein>
<sequence>MSDPLDPRLQLLLDKAEITDVINLYLRGADRADIPLIAAAYHDDAIEDHGGVYHGPASDYVALMAKVLPKGGIMNHLATNVVIEVDGDVAIAEHYILAFARMKEKGGDKFDTLSLARAVDRFEKRDGQWKIALRRLAWEWNHEMPLAESWGRGMMFPEGTELVRGAKHPHDILYQMAAG</sequence>
<evidence type="ECO:0000313" key="3">
    <source>
        <dbReference type="Proteomes" id="UP001595713"/>
    </source>
</evidence>
<gene>
    <name evidence="2" type="ORF">ACFONA_09915</name>
</gene>
<dbReference type="InterPro" id="IPR032710">
    <property type="entry name" value="NTF2-like_dom_sf"/>
</dbReference>
<dbReference type="SUPFAM" id="SSF54427">
    <property type="entry name" value="NTF2-like"/>
    <property type="match status" value="1"/>
</dbReference>
<dbReference type="RefSeq" id="WP_261294951.1">
    <property type="nucleotide sequence ID" value="NZ_JANQBK010000012.1"/>
</dbReference>
<proteinExistence type="predicted"/>
<name>A0ABV7SW26_9SPHN</name>
<feature type="domain" description="SnoaL-like" evidence="1">
    <location>
        <begin position="12"/>
        <end position="135"/>
    </location>
</feature>
<dbReference type="EMBL" id="JBHRXP010000004">
    <property type="protein sequence ID" value="MFC3580477.1"/>
    <property type="molecule type" value="Genomic_DNA"/>
</dbReference>
<organism evidence="2 3">
    <name type="scientific">Sphingomonas hylomeconis</name>
    <dbReference type="NCBI Taxonomy" id="1395958"/>
    <lineage>
        <taxon>Bacteria</taxon>
        <taxon>Pseudomonadati</taxon>
        <taxon>Pseudomonadota</taxon>
        <taxon>Alphaproteobacteria</taxon>
        <taxon>Sphingomonadales</taxon>
        <taxon>Sphingomonadaceae</taxon>
        <taxon>Sphingomonas</taxon>
    </lineage>
</organism>
<comment type="caution">
    <text evidence="2">The sequence shown here is derived from an EMBL/GenBank/DDBJ whole genome shotgun (WGS) entry which is preliminary data.</text>
</comment>
<evidence type="ECO:0000313" key="2">
    <source>
        <dbReference type="EMBL" id="MFC3580477.1"/>
    </source>
</evidence>
<keyword evidence="3" id="KW-1185">Reference proteome</keyword>
<dbReference type="CDD" id="cd00531">
    <property type="entry name" value="NTF2_like"/>
    <property type="match status" value="1"/>
</dbReference>
<dbReference type="Pfam" id="PF13577">
    <property type="entry name" value="SnoaL_4"/>
    <property type="match status" value="1"/>
</dbReference>